<organism evidence="1 2">
    <name type="scientific">Rhynchophorus ferrugineus</name>
    <name type="common">Red palm weevil</name>
    <name type="synonym">Curculio ferrugineus</name>
    <dbReference type="NCBI Taxonomy" id="354439"/>
    <lineage>
        <taxon>Eukaryota</taxon>
        <taxon>Metazoa</taxon>
        <taxon>Ecdysozoa</taxon>
        <taxon>Arthropoda</taxon>
        <taxon>Hexapoda</taxon>
        <taxon>Insecta</taxon>
        <taxon>Pterygota</taxon>
        <taxon>Neoptera</taxon>
        <taxon>Endopterygota</taxon>
        <taxon>Coleoptera</taxon>
        <taxon>Polyphaga</taxon>
        <taxon>Cucujiformia</taxon>
        <taxon>Curculionidae</taxon>
        <taxon>Dryophthorinae</taxon>
        <taxon>Rhynchophorus</taxon>
    </lineage>
</organism>
<gene>
    <name evidence="1" type="ORF">GWI33_018574</name>
</gene>
<protein>
    <submittedName>
        <fullName evidence="1">Uncharacterized protein</fullName>
    </submittedName>
</protein>
<evidence type="ECO:0000313" key="1">
    <source>
        <dbReference type="EMBL" id="KAF7268309.1"/>
    </source>
</evidence>
<reference evidence="1" key="1">
    <citation type="submission" date="2020-08" db="EMBL/GenBank/DDBJ databases">
        <title>Genome sequencing and assembly of the red palm weevil Rhynchophorus ferrugineus.</title>
        <authorList>
            <person name="Dias G.B."/>
            <person name="Bergman C.M."/>
            <person name="Manee M."/>
        </authorList>
    </citation>
    <scope>NUCLEOTIDE SEQUENCE</scope>
    <source>
        <strain evidence="1">AA-2017</strain>
        <tissue evidence="1">Whole larva</tissue>
    </source>
</reference>
<dbReference type="OrthoDB" id="6660388at2759"/>
<sequence>MSIEDGERTGRPKEIELGHRIYKEVLIDIEGQGSAFTESSTPNCLHISVEQTLIKQIMKVPSTIGA</sequence>
<dbReference type="Proteomes" id="UP000625711">
    <property type="component" value="Unassembled WGS sequence"/>
</dbReference>
<keyword evidence="2" id="KW-1185">Reference proteome</keyword>
<evidence type="ECO:0000313" key="2">
    <source>
        <dbReference type="Proteomes" id="UP000625711"/>
    </source>
</evidence>
<comment type="caution">
    <text evidence="1">The sequence shown here is derived from an EMBL/GenBank/DDBJ whole genome shotgun (WGS) entry which is preliminary data.</text>
</comment>
<proteinExistence type="predicted"/>
<dbReference type="AlphaFoldDB" id="A0A834HW40"/>
<dbReference type="EMBL" id="JAACXV010014334">
    <property type="protein sequence ID" value="KAF7268309.1"/>
    <property type="molecule type" value="Genomic_DNA"/>
</dbReference>
<accession>A0A834HW40</accession>
<name>A0A834HW40_RHYFE</name>